<dbReference type="EMBL" id="HACA01023670">
    <property type="protein sequence ID" value="CDW41031.1"/>
    <property type="molecule type" value="Transcribed_RNA"/>
</dbReference>
<dbReference type="AlphaFoldDB" id="A0A0K2UTJ2"/>
<reference evidence="1" key="1">
    <citation type="submission" date="2014-05" db="EMBL/GenBank/DDBJ databases">
        <authorList>
            <person name="Chronopoulou M."/>
        </authorList>
    </citation>
    <scope>NUCLEOTIDE SEQUENCE</scope>
    <source>
        <tissue evidence="1">Whole organism</tissue>
    </source>
</reference>
<proteinExistence type="predicted"/>
<sequence length="29" mass="3103">MVNQIAKFVPNITELTTPLGALGIYVSVI</sequence>
<protein>
    <submittedName>
        <fullName evidence="1">Putative LOC101859799 [Aplysia californica]</fullName>
    </submittedName>
</protein>
<evidence type="ECO:0000313" key="1">
    <source>
        <dbReference type="EMBL" id="CDW41031.1"/>
    </source>
</evidence>
<name>A0A0K2UTJ2_LEPSM</name>
<organism evidence="1">
    <name type="scientific">Lepeophtheirus salmonis</name>
    <name type="common">Salmon louse</name>
    <name type="synonym">Caligus salmonis</name>
    <dbReference type="NCBI Taxonomy" id="72036"/>
    <lineage>
        <taxon>Eukaryota</taxon>
        <taxon>Metazoa</taxon>
        <taxon>Ecdysozoa</taxon>
        <taxon>Arthropoda</taxon>
        <taxon>Crustacea</taxon>
        <taxon>Multicrustacea</taxon>
        <taxon>Hexanauplia</taxon>
        <taxon>Copepoda</taxon>
        <taxon>Siphonostomatoida</taxon>
        <taxon>Caligidae</taxon>
        <taxon>Lepeophtheirus</taxon>
    </lineage>
</organism>
<accession>A0A0K2UTJ2</accession>